<dbReference type="Proteomes" id="UP001596242">
    <property type="component" value="Unassembled WGS sequence"/>
</dbReference>
<organism evidence="2 3">
    <name type="scientific">Streptomyces pratens</name>
    <dbReference type="NCBI Taxonomy" id="887456"/>
    <lineage>
        <taxon>Bacteria</taxon>
        <taxon>Bacillati</taxon>
        <taxon>Actinomycetota</taxon>
        <taxon>Actinomycetes</taxon>
        <taxon>Kitasatosporales</taxon>
        <taxon>Streptomycetaceae</taxon>
        <taxon>Streptomyces</taxon>
    </lineage>
</organism>
<dbReference type="RefSeq" id="WP_386406073.1">
    <property type="nucleotide sequence ID" value="NZ_JBHSPT010000111.1"/>
</dbReference>
<gene>
    <name evidence="2" type="ORF">ACFP50_34230</name>
</gene>
<feature type="compositionally biased region" description="Basic and acidic residues" evidence="1">
    <location>
        <begin position="73"/>
        <end position="82"/>
    </location>
</feature>
<protein>
    <submittedName>
        <fullName evidence="2">Uncharacterized protein</fullName>
    </submittedName>
</protein>
<sequence>MTILESIRQPRDLKALSEAELGELSEEIGEFPDRVGVTGVDGPADIGLTPVEIAGRIGASRAGGQERQSPGEPSEKQREQQS</sequence>
<reference evidence="3" key="1">
    <citation type="journal article" date="2019" name="Int. J. Syst. Evol. Microbiol.">
        <title>The Global Catalogue of Microorganisms (GCM) 10K type strain sequencing project: providing services to taxonomists for standard genome sequencing and annotation.</title>
        <authorList>
            <consortium name="The Broad Institute Genomics Platform"/>
            <consortium name="The Broad Institute Genome Sequencing Center for Infectious Disease"/>
            <person name="Wu L."/>
            <person name="Ma J."/>
        </authorList>
    </citation>
    <scope>NUCLEOTIDE SEQUENCE [LARGE SCALE GENOMIC DNA]</scope>
    <source>
        <strain evidence="3">JCM 12763</strain>
    </source>
</reference>
<proteinExistence type="predicted"/>
<evidence type="ECO:0000313" key="3">
    <source>
        <dbReference type="Proteomes" id="UP001596242"/>
    </source>
</evidence>
<accession>A0ABW1MAW1</accession>
<dbReference type="EMBL" id="JBHSPT010000111">
    <property type="protein sequence ID" value="MFC6060278.1"/>
    <property type="molecule type" value="Genomic_DNA"/>
</dbReference>
<keyword evidence="3" id="KW-1185">Reference proteome</keyword>
<comment type="caution">
    <text evidence="2">The sequence shown here is derived from an EMBL/GenBank/DDBJ whole genome shotgun (WGS) entry which is preliminary data.</text>
</comment>
<name>A0ABW1MAW1_9ACTN</name>
<evidence type="ECO:0000313" key="2">
    <source>
        <dbReference type="EMBL" id="MFC6060278.1"/>
    </source>
</evidence>
<feature type="region of interest" description="Disordered" evidence="1">
    <location>
        <begin position="56"/>
        <end position="82"/>
    </location>
</feature>
<evidence type="ECO:0000256" key="1">
    <source>
        <dbReference type="SAM" id="MobiDB-lite"/>
    </source>
</evidence>